<protein>
    <submittedName>
        <fullName evidence="3">Uncharacterized protein</fullName>
    </submittedName>
</protein>
<dbReference type="AlphaFoldDB" id="A0A2R8BJR9"/>
<dbReference type="Proteomes" id="UP000244924">
    <property type="component" value="Unassembled WGS sequence"/>
</dbReference>
<reference evidence="3 4" key="1">
    <citation type="submission" date="2018-03" db="EMBL/GenBank/DDBJ databases">
        <authorList>
            <person name="Keele B.F."/>
        </authorList>
    </citation>
    <scope>NUCLEOTIDE SEQUENCE [LARGE SCALE GENOMIC DNA]</scope>
    <source>
        <strain evidence="3 4">CECT 8626</strain>
    </source>
</reference>
<sequence length="79" mass="8137">MTKTISSIIIFTLTIATLPSAAMAYIGPGVGAGAIAAVIGVLGSVFLAIVAVLYYPIKRMMKGRKARAEKSSQPGKPAE</sequence>
<gene>
    <name evidence="3" type="ORF">DEA8626_02717</name>
</gene>
<feature type="chain" id="PRO_5015329655" evidence="2">
    <location>
        <begin position="25"/>
        <end position="79"/>
    </location>
</feature>
<evidence type="ECO:0000313" key="4">
    <source>
        <dbReference type="Proteomes" id="UP000244924"/>
    </source>
</evidence>
<feature type="signal peptide" evidence="2">
    <location>
        <begin position="1"/>
        <end position="24"/>
    </location>
</feature>
<keyword evidence="1" id="KW-1133">Transmembrane helix</keyword>
<feature type="transmembrane region" description="Helical" evidence="1">
    <location>
        <begin position="34"/>
        <end position="57"/>
    </location>
</feature>
<evidence type="ECO:0000256" key="2">
    <source>
        <dbReference type="SAM" id="SignalP"/>
    </source>
</evidence>
<keyword evidence="1" id="KW-0472">Membrane</keyword>
<keyword evidence="2" id="KW-0732">Signal</keyword>
<keyword evidence="1" id="KW-0812">Transmembrane</keyword>
<evidence type="ECO:0000256" key="1">
    <source>
        <dbReference type="SAM" id="Phobius"/>
    </source>
</evidence>
<organism evidence="3 4">
    <name type="scientific">Albidovulum aquaemixtae</name>
    <dbReference type="NCBI Taxonomy" id="1542388"/>
    <lineage>
        <taxon>Bacteria</taxon>
        <taxon>Pseudomonadati</taxon>
        <taxon>Pseudomonadota</taxon>
        <taxon>Alphaproteobacteria</taxon>
        <taxon>Rhodobacterales</taxon>
        <taxon>Paracoccaceae</taxon>
        <taxon>Albidovulum</taxon>
    </lineage>
</organism>
<name>A0A2R8BJR9_9RHOB</name>
<keyword evidence="4" id="KW-1185">Reference proteome</keyword>
<dbReference type="EMBL" id="OMOQ01000002">
    <property type="protein sequence ID" value="SPH23651.1"/>
    <property type="molecule type" value="Genomic_DNA"/>
</dbReference>
<dbReference type="RefSeq" id="WP_108853742.1">
    <property type="nucleotide sequence ID" value="NZ_OMOQ01000002.1"/>
</dbReference>
<proteinExistence type="predicted"/>
<evidence type="ECO:0000313" key="3">
    <source>
        <dbReference type="EMBL" id="SPH23651.1"/>
    </source>
</evidence>
<accession>A0A2R8BJR9</accession>